<feature type="compositionally biased region" description="Basic and acidic residues" evidence="1">
    <location>
        <begin position="183"/>
        <end position="194"/>
    </location>
</feature>
<reference evidence="2" key="1">
    <citation type="submission" date="2015-10" db="EMBL/GenBank/DDBJ databases">
        <authorList>
            <person name="Regsiter A."/>
            <person name="william w."/>
        </authorList>
    </citation>
    <scope>NUCLEOTIDE SEQUENCE</scope>
    <source>
        <strain evidence="2">Montdore</strain>
    </source>
</reference>
<accession>A0A292Q1X8</accession>
<gene>
    <name evidence="2" type="ORF">GSTUAT00003166001</name>
</gene>
<evidence type="ECO:0000256" key="1">
    <source>
        <dbReference type="SAM" id="MobiDB-lite"/>
    </source>
</evidence>
<dbReference type="AlphaFoldDB" id="A0A292Q1X8"/>
<feature type="compositionally biased region" description="Low complexity" evidence="1">
    <location>
        <begin position="51"/>
        <end position="60"/>
    </location>
</feature>
<evidence type="ECO:0000313" key="3">
    <source>
        <dbReference type="Proteomes" id="UP001412239"/>
    </source>
</evidence>
<evidence type="ECO:0000313" key="2">
    <source>
        <dbReference type="EMBL" id="CUS12743.1"/>
    </source>
</evidence>
<proteinExistence type="predicted"/>
<feature type="region of interest" description="Disordered" evidence="1">
    <location>
        <begin position="170"/>
        <end position="209"/>
    </location>
</feature>
<sequence>MEMEMGRECFMEGHSGDCGVERGNASKSTNQGNPTPPTSPTTSVSKKRAQSPSLSSSSSSSPPPPKRRVLLPSLPDETVLLLTLKDTQNLPWPRVHAAFAAHGWERKLAVLKGRYKAIKEGGVYWEEEDVDLLFRAVWEVEREFERGRWDAVAEKVRSWGGCGGRVGSGECERRWKKGGGGRMGEEKEGEGGKAEEEEEGQGKGRGKGM</sequence>
<feature type="compositionally biased region" description="Basic and acidic residues" evidence="1">
    <location>
        <begin position="1"/>
        <end position="15"/>
    </location>
</feature>
<protein>
    <recommendedName>
        <fullName evidence="4">Myb-like domain-containing protein</fullName>
    </recommendedName>
</protein>
<dbReference type="EMBL" id="LN890985">
    <property type="protein sequence ID" value="CUS12743.1"/>
    <property type="molecule type" value="Genomic_DNA"/>
</dbReference>
<feature type="region of interest" description="Disordered" evidence="1">
    <location>
        <begin position="1"/>
        <end position="71"/>
    </location>
</feature>
<organism evidence="2 3">
    <name type="scientific">Tuber aestivum</name>
    <name type="common">summer truffle</name>
    <dbReference type="NCBI Taxonomy" id="59557"/>
    <lineage>
        <taxon>Eukaryota</taxon>
        <taxon>Fungi</taxon>
        <taxon>Dikarya</taxon>
        <taxon>Ascomycota</taxon>
        <taxon>Pezizomycotina</taxon>
        <taxon>Pezizomycetes</taxon>
        <taxon>Pezizales</taxon>
        <taxon>Tuberaceae</taxon>
        <taxon>Tuber</taxon>
    </lineage>
</organism>
<keyword evidence="3" id="KW-1185">Reference proteome</keyword>
<dbReference type="Proteomes" id="UP001412239">
    <property type="component" value="Unassembled WGS sequence"/>
</dbReference>
<evidence type="ECO:0008006" key="4">
    <source>
        <dbReference type="Google" id="ProtNLM"/>
    </source>
</evidence>
<name>A0A292Q1X8_9PEZI</name>